<dbReference type="Gene3D" id="3.40.190.10">
    <property type="entry name" value="Periplasmic binding protein-like II"/>
    <property type="match status" value="2"/>
</dbReference>
<dbReference type="SUPFAM" id="SSF53850">
    <property type="entry name" value="Periplasmic binding protein-like II"/>
    <property type="match status" value="1"/>
</dbReference>
<protein>
    <submittedName>
        <fullName evidence="6">LysR family transcriptional regulator</fullName>
    </submittedName>
</protein>
<gene>
    <name evidence="6" type="ORF">KP803_04390</name>
</gene>
<dbReference type="RefSeq" id="WP_248007618.1">
    <property type="nucleotide sequence ID" value="NZ_JAJHVV010000002.1"/>
</dbReference>
<sequence length="298" mass="33537">MNKRKLDVDLNLLRIVVLMYELKSLKAVGRKLGRTDSAISKSLAKASEALGKTLFVRSSEGLIPTHYTRSIYPKLKGALALVHEALEFDDFEPSSYTAPIHISMLAQPMAKYGAEILARMRSLFPSSQVEMSTWNNQTPKNLIEDEIDIGLYAMSSNLSADVYQRTIIDDTLTVVIGSKHKSAHWKAIRHWPFIFTRTPGWNDEKFKFSSQFDSLKIDVFTPFIVDDISTCINLLQQGKFAAPYSRQCMLENMQEVDVPNSALIPIKLVSCCKLGKRDAPLQQILHQEIASIVKESAL</sequence>
<dbReference type="SUPFAM" id="SSF46785">
    <property type="entry name" value="Winged helix' DNA-binding domain"/>
    <property type="match status" value="1"/>
</dbReference>
<proteinExistence type="inferred from homology"/>
<dbReference type="InterPro" id="IPR000847">
    <property type="entry name" value="LysR_HTH_N"/>
</dbReference>
<dbReference type="EMBL" id="JAJHVV010000002">
    <property type="protein sequence ID" value="MCK6262507.1"/>
    <property type="molecule type" value="Genomic_DNA"/>
</dbReference>
<evidence type="ECO:0000256" key="3">
    <source>
        <dbReference type="ARBA" id="ARBA00023125"/>
    </source>
</evidence>
<dbReference type="AlphaFoldDB" id="A0A9X2BIJ5"/>
<keyword evidence="2" id="KW-0805">Transcription regulation</keyword>
<reference evidence="6" key="1">
    <citation type="submission" date="2021-11" db="EMBL/GenBank/DDBJ databases">
        <title>Vibrio ZSDE26 sp. nov. and Vibrio ZSDZ34 sp. nov., isolated from coastal seawater in Qingdao.</title>
        <authorList>
            <person name="Zhang P."/>
        </authorList>
    </citation>
    <scope>NUCLEOTIDE SEQUENCE</scope>
    <source>
        <strain evidence="6">ZSDE26</strain>
    </source>
</reference>
<dbReference type="Proteomes" id="UP001139559">
    <property type="component" value="Unassembled WGS sequence"/>
</dbReference>
<dbReference type="PROSITE" id="PS50931">
    <property type="entry name" value="HTH_LYSR"/>
    <property type="match status" value="1"/>
</dbReference>
<comment type="similarity">
    <text evidence="1">Belongs to the LysR transcriptional regulatory family.</text>
</comment>
<dbReference type="InterPro" id="IPR036390">
    <property type="entry name" value="WH_DNA-bd_sf"/>
</dbReference>
<dbReference type="Pfam" id="PF03466">
    <property type="entry name" value="LysR_substrate"/>
    <property type="match status" value="1"/>
</dbReference>
<dbReference type="InterPro" id="IPR005119">
    <property type="entry name" value="LysR_subst-bd"/>
</dbReference>
<name>A0A9X2BIJ5_9VIBR</name>
<evidence type="ECO:0000256" key="2">
    <source>
        <dbReference type="ARBA" id="ARBA00023015"/>
    </source>
</evidence>
<evidence type="ECO:0000256" key="1">
    <source>
        <dbReference type="ARBA" id="ARBA00009437"/>
    </source>
</evidence>
<dbReference type="PANTHER" id="PTHR30118">
    <property type="entry name" value="HTH-TYPE TRANSCRIPTIONAL REGULATOR LEUO-RELATED"/>
    <property type="match status" value="1"/>
</dbReference>
<dbReference type="Pfam" id="PF00126">
    <property type="entry name" value="HTH_1"/>
    <property type="match status" value="1"/>
</dbReference>
<dbReference type="InterPro" id="IPR050389">
    <property type="entry name" value="LysR-type_TF"/>
</dbReference>
<dbReference type="InterPro" id="IPR036388">
    <property type="entry name" value="WH-like_DNA-bd_sf"/>
</dbReference>
<dbReference type="Gene3D" id="1.10.10.10">
    <property type="entry name" value="Winged helix-like DNA-binding domain superfamily/Winged helix DNA-binding domain"/>
    <property type="match status" value="1"/>
</dbReference>
<keyword evidence="4" id="KW-0804">Transcription</keyword>
<accession>A0A9X2BIJ5</accession>
<evidence type="ECO:0000256" key="4">
    <source>
        <dbReference type="ARBA" id="ARBA00023163"/>
    </source>
</evidence>
<organism evidence="6 7">
    <name type="scientific">Vibrio amylolyticus</name>
    <dbReference type="NCBI Taxonomy" id="2847292"/>
    <lineage>
        <taxon>Bacteria</taxon>
        <taxon>Pseudomonadati</taxon>
        <taxon>Pseudomonadota</taxon>
        <taxon>Gammaproteobacteria</taxon>
        <taxon>Vibrionales</taxon>
        <taxon>Vibrionaceae</taxon>
        <taxon>Vibrio</taxon>
    </lineage>
</organism>
<keyword evidence="7" id="KW-1185">Reference proteome</keyword>
<dbReference type="GO" id="GO:0003700">
    <property type="term" value="F:DNA-binding transcription factor activity"/>
    <property type="evidence" value="ECO:0007669"/>
    <property type="project" value="InterPro"/>
</dbReference>
<dbReference type="GO" id="GO:0003677">
    <property type="term" value="F:DNA binding"/>
    <property type="evidence" value="ECO:0007669"/>
    <property type="project" value="UniProtKB-KW"/>
</dbReference>
<keyword evidence="3" id="KW-0238">DNA-binding</keyword>
<evidence type="ECO:0000259" key="5">
    <source>
        <dbReference type="PROSITE" id="PS50931"/>
    </source>
</evidence>
<evidence type="ECO:0000313" key="6">
    <source>
        <dbReference type="EMBL" id="MCK6262507.1"/>
    </source>
</evidence>
<feature type="domain" description="HTH lysR-type" evidence="5">
    <location>
        <begin position="8"/>
        <end position="65"/>
    </location>
</feature>
<comment type="caution">
    <text evidence="6">The sequence shown here is derived from an EMBL/GenBank/DDBJ whole genome shotgun (WGS) entry which is preliminary data.</text>
</comment>
<evidence type="ECO:0000313" key="7">
    <source>
        <dbReference type="Proteomes" id="UP001139559"/>
    </source>
</evidence>
<dbReference type="PANTHER" id="PTHR30118:SF15">
    <property type="entry name" value="TRANSCRIPTIONAL REGULATORY PROTEIN"/>
    <property type="match status" value="1"/>
</dbReference>